<sequence length="182" mass="20733">MYEGIFRYLDQQRAEMDRYLRQVHIAINAVEQALETRLLTAVNAEPETSLSDRGVEFFSLIEPRPDSGTVCSVIDFAPPDASGAVPFRMGVRVSSEYEYAVFDCSAKVGQQYVMFWMPGLEGWTVEDESVDHAAQQMAEAMLQRITAHFDGTPFEPRGRHHFAPPTSFRILKRVRKEDLSIR</sequence>
<evidence type="ECO:0000313" key="2">
    <source>
        <dbReference type="Proteomes" id="UP000077037"/>
    </source>
</evidence>
<organism evidence="1 2">
    <name type="scientific">Bordetella ansorpii</name>
    <dbReference type="NCBI Taxonomy" id="288768"/>
    <lineage>
        <taxon>Bacteria</taxon>
        <taxon>Pseudomonadati</taxon>
        <taxon>Pseudomonadota</taxon>
        <taxon>Betaproteobacteria</taxon>
        <taxon>Burkholderiales</taxon>
        <taxon>Alcaligenaceae</taxon>
        <taxon>Bordetella</taxon>
    </lineage>
</organism>
<protein>
    <submittedName>
        <fullName evidence="1">Uncharacterized protein</fullName>
    </submittedName>
</protein>
<accession>A0A157RP09</accession>
<dbReference type="Proteomes" id="UP000077037">
    <property type="component" value="Unassembled WGS sequence"/>
</dbReference>
<evidence type="ECO:0000313" key="1">
    <source>
        <dbReference type="EMBL" id="SAI59717.1"/>
    </source>
</evidence>
<reference evidence="1 2" key="1">
    <citation type="submission" date="2016-03" db="EMBL/GenBank/DDBJ databases">
        <authorList>
            <consortium name="Pathogen Informatics"/>
        </authorList>
    </citation>
    <scope>NUCLEOTIDE SEQUENCE [LARGE SCALE GENOMIC DNA]</scope>
    <source>
        <strain evidence="1 2">NCTC13364</strain>
    </source>
</reference>
<dbReference type="EMBL" id="FKBS01000029">
    <property type="protein sequence ID" value="SAI59717.1"/>
    <property type="molecule type" value="Genomic_DNA"/>
</dbReference>
<dbReference type="OrthoDB" id="9824207at2"/>
<name>A0A157RP09_9BORD</name>
<dbReference type="AlphaFoldDB" id="A0A157RP09"/>
<gene>
    <name evidence="1" type="ORF">SAMEA1982600_05355</name>
</gene>
<dbReference type="RefSeq" id="WP_066421341.1">
    <property type="nucleotide sequence ID" value="NZ_FKBS01000029.1"/>
</dbReference>
<proteinExistence type="predicted"/>